<dbReference type="AlphaFoldDB" id="A0A857N4Q1"/>
<evidence type="ECO:0000313" key="2">
    <source>
        <dbReference type="EMBL" id="QHO63087.1"/>
    </source>
</evidence>
<dbReference type="Gene3D" id="3.30.300.130">
    <property type="entry name" value="Fe-S cluster assembly (FSCA)"/>
    <property type="match status" value="1"/>
</dbReference>
<dbReference type="PANTHER" id="PTHR42831">
    <property type="entry name" value="FE-S PROTEIN MATURATION AUXILIARY FACTOR YITW"/>
    <property type="match status" value="1"/>
</dbReference>
<dbReference type="SUPFAM" id="SSF117916">
    <property type="entry name" value="Fe-S cluster assembly (FSCA) domain-like"/>
    <property type="match status" value="1"/>
</dbReference>
<accession>A0A857N4Q1</accession>
<dbReference type="Pfam" id="PF01883">
    <property type="entry name" value="FeS_assembly_P"/>
    <property type="match status" value="1"/>
</dbReference>
<sequence length="100" mass="10927">MLKDQDVFNALKGVIDPELGINVVDLGLVYGVEINEEVVRVEMTLTSPGCPLAGLIDQMVKSAVGKLEGVERVELELVWDPLWIPAMMSEEVREEFGVGG</sequence>
<feature type="domain" description="MIP18 family-like" evidence="1">
    <location>
        <begin position="5"/>
        <end position="74"/>
    </location>
</feature>
<name>A0A857N4Q1_9BACT</name>
<proteinExistence type="predicted"/>
<reference evidence="3" key="1">
    <citation type="journal article" date="2020" name="Microorganisms">
        <title>Complete Genome of a Member of a New Bacterial Lineage in the Microgenomates Group Reveals an Unusual Nucleotide Composition Disparity Between Two Strands of DNA and Limited Metabolic Potential.</title>
        <authorList>
            <person name="Kadnikov V.V."/>
            <person name="Mardanov A.V."/>
            <person name="Beletsky A.V."/>
            <person name="Karnachuk O.V."/>
            <person name="Ravin N.V."/>
        </authorList>
    </citation>
    <scope>NUCLEOTIDE SEQUENCE [LARGE SCALE GENOMIC DNA]</scope>
</reference>
<evidence type="ECO:0000259" key="1">
    <source>
        <dbReference type="Pfam" id="PF01883"/>
    </source>
</evidence>
<dbReference type="PANTHER" id="PTHR42831:SF1">
    <property type="entry name" value="FE-S PROTEIN MATURATION AUXILIARY FACTOR YITW"/>
    <property type="match status" value="1"/>
</dbReference>
<dbReference type="EMBL" id="CP047901">
    <property type="protein sequence ID" value="QHO63087.1"/>
    <property type="molecule type" value="Genomic_DNA"/>
</dbReference>
<keyword evidence="3" id="KW-1185">Reference proteome</keyword>
<dbReference type="RefSeq" id="WP_161931492.1">
    <property type="nucleotide sequence ID" value="NZ_CP047901.1"/>
</dbReference>
<dbReference type="InterPro" id="IPR052339">
    <property type="entry name" value="Fe-S_Maturation_MIP18"/>
</dbReference>
<evidence type="ECO:0000313" key="3">
    <source>
        <dbReference type="Proteomes" id="UP000463983"/>
    </source>
</evidence>
<organism evidence="2 3">
    <name type="scientific">Candidatus Chazhemtobacterium aquaticus</name>
    <dbReference type="NCBI Taxonomy" id="2715735"/>
    <lineage>
        <taxon>Bacteria</taxon>
        <taxon>Candidatus Chazhemtobacteraceae</taxon>
        <taxon>Candidatus Chazhemtobacterium</taxon>
    </lineage>
</organism>
<dbReference type="KEGG" id="caqa:MICH65_0106"/>
<gene>
    <name evidence="2" type="ORF">MICH65_0106</name>
</gene>
<dbReference type="InterPro" id="IPR002744">
    <property type="entry name" value="MIP18-like"/>
</dbReference>
<dbReference type="InterPro" id="IPR034904">
    <property type="entry name" value="FSCA_dom_sf"/>
</dbReference>
<dbReference type="Proteomes" id="UP000463983">
    <property type="component" value="Chromosome"/>
</dbReference>
<protein>
    <submittedName>
        <fullName evidence="2">PaaD-like protein (DUF59) involved in Fe-S cluster assembly</fullName>
    </submittedName>
</protein>